<comment type="caution">
    <text evidence="1">The sequence shown here is derived from an EMBL/GenBank/DDBJ whole genome shotgun (WGS) entry which is preliminary data.</text>
</comment>
<sequence>MPHTTQRFEFNRSLTRILARHSVNLDSLSLSIAGPLVCFSGRLEPHHSGAFTAREIRSLIHDLEALPYRLRLQFHLDNMQVEKHGGAWGIAPRHSNSSAEYFGDGFIASAMLHAGRTERPTCDDDF</sequence>
<dbReference type="AlphaFoldDB" id="A0A7M3MEJ0"/>
<dbReference type="EMBL" id="QMIE01000008">
    <property type="protein sequence ID" value="TVM17161.1"/>
    <property type="molecule type" value="Genomic_DNA"/>
</dbReference>
<gene>
    <name evidence="1" type="ORF">DPQ33_10235</name>
</gene>
<organism evidence="1 2">
    <name type="scientific">Oceanidesulfovibrio indonesiensis</name>
    <dbReference type="NCBI Taxonomy" id="54767"/>
    <lineage>
        <taxon>Bacteria</taxon>
        <taxon>Pseudomonadati</taxon>
        <taxon>Thermodesulfobacteriota</taxon>
        <taxon>Desulfovibrionia</taxon>
        <taxon>Desulfovibrionales</taxon>
        <taxon>Desulfovibrionaceae</taxon>
        <taxon>Oceanidesulfovibrio</taxon>
    </lineage>
</organism>
<accession>A0A7M3MEJ0</accession>
<dbReference type="RefSeq" id="WP_144303119.1">
    <property type="nucleotide sequence ID" value="NZ_QMIE01000008.1"/>
</dbReference>
<evidence type="ECO:0000313" key="1">
    <source>
        <dbReference type="EMBL" id="TVM17161.1"/>
    </source>
</evidence>
<proteinExistence type="predicted"/>
<evidence type="ECO:0000313" key="2">
    <source>
        <dbReference type="Proteomes" id="UP000448292"/>
    </source>
</evidence>
<keyword evidence="2" id="KW-1185">Reference proteome</keyword>
<dbReference type="Proteomes" id="UP000448292">
    <property type="component" value="Unassembled WGS sequence"/>
</dbReference>
<reference evidence="1 2" key="1">
    <citation type="submission" date="2018-06" db="EMBL/GenBank/DDBJ databases">
        <title>Complete genome of Desulfovibrio indonesiensis P37SLT.</title>
        <authorList>
            <person name="Crispim J.S."/>
            <person name="Vidigal P.M.P."/>
            <person name="Silva L.C.F."/>
            <person name="Laguardia C.N."/>
            <person name="Araujo L.C."/>
            <person name="Dias R.S."/>
            <person name="Sousa M.P."/>
            <person name="Paula S.O."/>
            <person name="Silva C."/>
        </authorList>
    </citation>
    <scope>NUCLEOTIDE SEQUENCE [LARGE SCALE GENOMIC DNA]</scope>
    <source>
        <strain evidence="1 2">P37SLT</strain>
    </source>
</reference>
<protein>
    <submittedName>
        <fullName evidence="1">Uncharacterized protein</fullName>
    </submittedName>
</protein>
<name>A0A7M3MEJ0_9BACT</name>